<dbReference type="NCBIfam" id="TIGR01280">
    <property type="entry name" value="xseB"/>
    <property type="match status" value="1"/>
</dbReference>
<comment type="function">
    <text evidence="6">Bidirectionally degrades single-stranded DNA into large acid-insoluble oligonucleotides, which are then degraded further into small acid-soluble oligonucleotides.</text>
</comment>
<protein>
    <recommendedName>
        <fullName evidence="6">Exodeoxyribonuclease 7 small subunit</fullName>
        <ecNumber evidence="6">3.1.11.6</ecNumber>
    </recommendedName>
    <alternativeName>
        <fullName evidence="6">Exodeoxyribonuclease VII small subunit</fullName>
        <shortName evidence="6">Exonuclease VII small subunit</shortName>
    </alternativeName>
</protein>
<reference evidence="7" key="1">
    <citation type="submission" date="2022-10" db="EMBL/GenBank/DDBJ databases">
        <title>The complete genomes of actinobacterial strains from the NBC collection.</title>
        <authorList>
            <person name="Joergensen T.S."/>
            <person name="Alvarez Arevalo M."/>
            <person name="Sterndorff E.B."/>
            <person name="Faurdal D."/>
            <person name="Vuksanovic O."/>
            <person name="Mourched A.-S."/>
            <person name="Charusanti P."/>
            <person name="Shaw S."/>
            <person name="Blin K."/>
            <person name="Weber T."/>
        </authorList>
    </citation>
    <scope>NUCLEOTIDE SEQUENCE</scope>
    <source>
        <strain evidence="7">NBC_00119</strain>
    </source>
</reference>
<dbReference type="PANTHER" id="PTHR34137:SF1">
    <property type="entry name" value="EXODEOXYRIBONUCLEASE 7 SMALL SUBUNIT"/>
    <property type="match status" value="1"/>
</dbReference>
<dbReference type="PIRSF" id="PIRSF006488">
    <property type="entry name" value="Exonuc_VII_S"/>
    <property type="match status" value="1"/>
</dbReference>
<comment type="catalytic activity">
    <reaction evidence="6">
        <text>Exonucleolytic cleavage in either 5'- to 3'- or 3'- to 5'-direction to yield nucleoside 5'-phosphates.</text>
        <dbReference type="EC" id="3.1.11.6"/>
    </reaction>
</comment>
<dbReference type="EMBL" id="CP108195">
    <property type="protein sequence ID" value="WTS13309.1"/>
    <property type="molecule type" value="Genomic_DNA"/>
</dbReference>
<evidence type="ECO:0000256" key="2">
    <source>
        <dbReference type="ARBA" id="ARBA00022490"/>
    </source>
</evidence>
<dbReference type="SUPFAM" id="SSF116842">
    <property type="entry name" value="XseB-like"/>
    <property type="match status" value="1"/>
</dbReference>
<dbReference type="InterPro" id="IPR003761">
    <property type="entry name" value="Exonuc_VII_S"/>
</dbReference>
<dbReference type="Pfam" id="PF02609">
    <property type="entry name" value="Exonuc_VII_S"/>
    <property type="match status" value="1"/>
</dbReference>
<comment type="subunit">
    <text evidence="6">Heterooligomer composed of large and small subunits.</text>
</comment>
<dbReference type="EC" id="3.1.11.6" evidence="6"/>
<keyword evidence="3 6" id="KW-0540">Nuclease</keyword>
<proteinExistence type="inferred from homology"/>
<name>A0AAU1UA21_9ACTN</name>
<dbReference type="HAMAP" id="MF_00337">
    <property type="entry name" value="Exonuc_7_S"/>
    <property type="match status" value="1"/>
</dbReference>
<keyword evidence="2 6" id="KW-0963">Cytoplasm</keyword>
<evidence type="ECO:0000256" key="1">
    <source>
        <dbReference type="ARBA" id="ARBA00009998"/>
    </source>
</evidence>
<dbReference type="GO" id="GO:0006308">
    <property type="term" value="P:DNA catabolic process"/>
    <property type="evidence" value="ECO:0007669"/>
    <property type="project" value="UniProtKB-UniRule"/>
</dbReference>
<dbReference type="Gene3D" id="1.10.287.1040">
    <property type="entry name" value="Exonuclease VII, small subunit"/>
    <property type="match status" value="1"/>
</dbReference>
<accession>A0AAU1UA21</accession>
<sequence length="78" mass="8448">MTTKTDEAGLGYEQARDELIEVVRRLEAGGTSLEESLALWERGEELAKVCRRWLDGARARLDAALAESGPDGGADEEG</sequence>
<evidence type="ECO:0000256" key="3">
    <source>
        <dbReference type="ARBA" id="ARBA00022722"/>
    </source>
</evidence>
<evidence type="ECO:0000256" key="4">
    <source>
        <dbReference type="ARBA" id="ARBA00022801"/>
    </source>
</evidence>
<evidence type="ECO:0000313" key="7">
    <source>
        <dbReference type="EMBL" id="WTS13309.1"/>
    </source>
</evidence>
<dbReference type="GO" id="GO:0005829">
    <property type="term" value="C:cytosol"/>
    <property type="evidence" value="ECO:0007669"/>
    <property type="project" value="TreeGrafter"/>
</dbReference>
<dbReference type="GO" id="GO:0008855">
    <property type="term" value="F:exodeoxyribonuclease VII activity"/>
    <property type="evidence" value="ECO:0007669"/>
    <property type="project" value="UniProtKB-UniRule"/>
</dbReference>
<keyword evidence="5 6" id="KW-0269">Exonuclease</keyword>
<comment type="similarity">
    <text evidence="1 6">Belongs to the XseB family.</text>
</comment>
<evidence type="ECO:0000256" key="6">
    <source>
        <dbReference type="HAMAP-Rule" id="MF_00337"/>
    </source>
</evidence>
<dbReference type="InterPro" id="IPR037004">
    <property type="entry name" value="Exonuc_VII_ssu_sf"/>
</dbReference>
<gene>
    <name evidence="6" type="primary">xseB</name>
    <name evidence="7" type="ORF">OHU69_21000</name>
</gene>
<dbReference type="PANTHER" id="PTHR34137">
    <property type="entry name" value="EXODEOXYRIBONUCLEASE 7 SMALL SUBUNIT"/>
    <property type="match status" value="1"/>
</dbReference>
<dbReference type="AlphaFoldDB" id="A0AAU1UA21"/>
<evidence type="ECO:0000256" key="5">
    <source>
        <dbReference type="ARBA" id="ARBA00022839"/>
    </source>
</evidence>
<dbReference type="NCBIfam" id="NF002139">
    <property type="entry name" value="PRK00977.1-3"/>
    <property type="match status" value="1"/>
</dbReference>
<comment type="subcellular location">
    <subcellularLocation>
        <location evidence="6">Cytoplasm</location>
    </subcellularLocation>
</comment>
<organism evidence="7">
    <name type="scientific">Streptomyces sp. NBC_00119</name>
    <dbReference type="NCBI Taxonomy" id="2975659"/>
    <lineage>
        <taxon>Bacteria</taxon>
        <taxon>Bacillati</taxon>
        <taxon>Actinomycetota</taxon>
        <taxon>Actinomycetes</taxon>
        <taxon>Kitasatosporales</taxon>
        <taxon>Streptomycetaceae</taxon>
        <taxon>Streptomyces</taxon>
    </lineage>
</organism>
<dbReference type="GO" id="GO:0009318">
    <property type="term" value="C:exodeoxyribonuclease VII complex"/>
    <property type="evidence" value="ECO:0007669"/>
    <property type="project" value="UniProtKB-UniRule"/>
</dbReference>
<keyword evidence="4 6" id="KW-0378">Hydrolase</keyword>